<evidence type="ECO:0000256" key="1">
    <source>
        <dbReference type="SAM" id="MobiDB-lite"/>
    </source>
</evidence>
<keyword evidence="3" id="KW-1185">Reference proteome</keyword>
<organism evidence="2 3">
    <name type="scientific">Caenimonas aquaedulcis</name>
    <dbReference type="NCBI Taxonomy" id="2793270"/>
    <lineage>
        <taxon>Bacteria</taxon>
        <taxon>Pseudomonadati</taxon>
        <taxon>Pseudomonadota</taxon>
        <taxon>Betaproteobacteria</taxon>
        <taxon>Burkholderiales</taxon>
        <taxon>Comamonadaceae</taxon>
        <taxon>Caenimonas</taxon>
    </lineage>
</organism>
<evidence type="ECO:0000313" key="3">
    <source>
        <dbReference type="Proteomes" id="UP000651050"/>
    </source>
</evidence>
<dbReference type="InterPro" id="IPR012434">
    <property type="entry name" value="DUF1631"/>
</dbReference>
<dbReference type="Pfam" id="PF07793">
    <property type="entry name" value="DUF1631"/>
    <property type="match status" value="1"/>
</dbReference>
<reference evidence="2" key="1">
    <citation type="submission" date="2020-11" db="EMBL/GenBank/DDBJ databases">
        <title>Bacterial whole genome sequence for Caenimonas sp. DR4.4.</title>
        <authorList>
            <person name="Le V."/>
            <person name="Ko S.-R."/>
            <person name="Ahn C.-Y."/>
            <person name="Oh H.-M."/>
        </authorList>
    </citation>
    <scope>NUCLEOTIDE SEQUENCE</scope>
    <source>
        <strain evidence="2">DR4.4</strain>
    </source>
</reference>
<accession>A0A931MHN0</accession>
<protein>
    <submittedName>
        <fullName evidence="2">DUF1631 family protein</fullName>
    </submittedName>
</protein>
<gene>
    <name evidence="2" type="ORF">I5803_14540</name>
</gene>
<dbReference type="AlphaFoldDB" id="A0A931MHN0"/>
<proteinExistence type="predicted"/>
<dbReference type="EMBL" id="JADWYS010000001">
    <property type="protein sequence ID" value="MBG9389251.1"/>
    <property type="molecule type" value="Genomic_DNA"/>
</dbReference>
<dbReference type="RefSeq" id="WP_196987058.1">
    <property type="nucleotide sequence ID" value="NZ_JADWYS010000001.1"/>
</dbReference>
<evidence type="ECO:0000313" key="2">
    <source>
        <dbReference type="EMBL" id="MBG9389251.1"/>
    </source>
</evidence>
<sequence length="779" mass="85117">MAELPAIVRPCIDEAVAQSARMIARAIDHAGALLDEELRKGGPAIRHEAAAAARALPALRVAWCGAFPSALRESLLSNRTARTTAMASPSSLTLTLVDEDEVLQSIEASRLAQQLASATEQALAELDTYMSSALQLDGIQPELNPLRPALVAQALRKVVGETPEAPAALWLRLMAEPLAADLKAIYKTCSRMLAASNVRAAGYRVVTGPAPLSPSRPAPLQAAPPAPGVISGWVELAARAIGAPALRDFLFGAAPHAQQPLAPTYYQQVDQELAELEARWDEAPPDPDAARRYQHLPAVDRPAREVGTDSPLNREVWGAYAAPRQRSLVRTRLRKQAKQLGQVMGLDVVNQLIGQVAQDPRLLAPVRESIVALEPSLARLAMHSPRFFAEQQNPARQLLEAVAQRSFKFNDEFSSEFQAFLTEVTASFNALNQVEALDDAHPFESELARLSKQWARQDEAEESQRRQLVQEVEIAEQRQAAADQIAWDLSQRSDLDGVPSVVQDFIFGPWTLVIAHARIASGGTQIDPGGYTGVVTDLLWSVKRELTLRDPARAFEALPRVLSKLREGLDLLGHPPSETETFFKALERLHRPVMKLRAKQRGLSLRDDLAGPVDDDLRPAPAQKPQAREEMWLREAELRACGFEDTLPSDYAELEPAARRPSSPTAAPASASVTPIAVTRAAGVALAPAQADAIIESIAEGSLVDLFSKQRWHRARLSWVSTRRQLFMFVSHGGRPHSMTRRSLRALVVNRLLRPVDAHDVVQHALDALAQPRAEPLAA</sequence>
<comment type="caution">
    <text evidence="2">The sequence shown here is derived from an EMBL/GenBank/DDBJ whole genome shotgun (WGS) entry which is preliminary data.</text>
</comment>
<dbReference type="Proteomes" id="UP000651050">
    <property type="component" value="Unassembled WGS sequence"/>
</dbReference>
<name>A0A931MHN0_9BURK</name>
<feature type="region of interest" description="Disordered" evidence="1">
    <location>
        <begin position="608"/>
        <end position="627"/>
    </location>
</feature>